<dbReference type="Gene3D" id="3.40.50.1000">
    <property type="entry name" value="HAD superfamily/HAD-like"/>
    <property type="match status" value="1"/>
</dbReference>
<dbReference type="InterPro" id="IPR050365">
    <property type="entry name" value="TIM50"/>
</dbReference>
<dbReference type="Proteomes" id="UP000829196">
    <property type="component" value="Unassembled WGS sequence"/>
</dbReference>
<dbReference type="AlphaFoldDB" id="A0A8T3A8W5"/>
<evidence type="ECO:0000313" key="8">
    <source>
        <dbReference type="Proteomes" id="UP000829196"/>
    </source>
</evidence>
<evidence type="ECO:0000256" key="3">
    <source>
        <dbReference type="ARBA" id="ARBA00037324"/>
    </source>
</evidence>
<feature type="compositionally biased region" description="Polar residues" evidence="5">
    <location>
        <begin position="32"/>
        <end position="43"/>
    </location>
</feature>
<keyword evidence="1" id="KW-0378">Hydrolase</keyword>
<accession>A0A8T3A8W5</accession>
<dbReference type="InterPro" id="IPR011948">
    <property type="entry name" value="Dullard_phosphatase"/>
</dbReference>
<dbReference type="PANTHER" id="PTHR12210">
    <property type="entry name" value="DULLARD PROTEIN PHOSPHATASE"/>
    <property type="match status" value="1"/>
</dbReference>
<dbReference type="Pfam" id="PF03031">
    <property type="entry name" value="NIF"/>
    <property type="match status" value="1"/>
</dbReference>
<comment type="caution">
    <text evidence="7">The sequence shown here is derived from an EMBL/GenBank/DDBJ whole genome shotgun (WGS) entry which is preliminary data.</text>
</comment>
<evidence type="ECO:0000313" key="7">
    <source>
        <dbReference type="EMBL" id="KAI0492578.1"/>
    </source>
</evidence>
<dbReference type="SMART" id="SM00577">
    <property type="entry name" value="CPDc"/>
    <property type="match status" value="1"/>
</dbReference>
<dbReference type="SMR" id="A0A8T3A8W5"/>
<evidence type="ECO:0000256" key="4">
    <source>
        <dbReference type="ARBA" id="ARBA00038355"/>
    </source>
</evidence>
<organism evidence="7 8">
    <name type="scientific">Dendrobium nobile</name>
    <name type="common">Orchid</name>
    <dbReference type="NCBI Taxonomy" id="94219"/>
    <lineage>
        <taxon>Eukaryota</taxon>
        <taxon>Viridiplantae</taxon>
        <taxon>Streptophyta</taxon>
        <taxon>Embryophyta</taxon>
        <taxon>Tracheophyta</taxon>
        <taxon>Spermatophyta</taxon>
        <taxon>Magnoliopsida</taxon>
        <taxon>Liliopsida</taxon>
        <taxon>Asparagales</taxon>
        <taxon>Orchidaceae</taxon>
        <taxon>Epidendroideae</taxon>
        <taxon>Malaxideae</taxon>
        <taxon>Dendrobiinae</taxon>
        <taxon>Dendrobium</taxon>
    </lineage>
</organism>
<protein>
    <recommendedName>
        <fullName evidence="6">FCP1 homology domain-containing protein</fullName>
    </recommendedName>
</protein>
<evidence type="ECO:0000256" key="2">
    <source>
        <dbReference type="ARBA" id="ARBA00022912"/>
    </source>
</evidence>
<dbReference type="CDD" id="cd07521">
    <property type="entry name" value="HAD_FCP1-like"/>
    <property type="match status" value="1"/>
</dbReference>
<comment type="function">
    <text evidence="3">Probable phosphatase.</text>
</comment>
<dbReference type="FunFam" id="3.40.50.1000:FF:000015">
    <property type="entry name" value="CTD small phosphatase-like protein 2"/>
    <property type="match status" value="1"/>
</dbReference>
<evidence type="ECO:0000256" key="1">
    <source>
        <dbReference type="ARBA" id="ARBA00022801"/>
    </source>
</evidence>
<feature type="domain" description="FCP1 homology" evidence="6">
    <location>
        <begin position="290"/>
        <end position="449"/>
    </location>
</feature>
<dbReference type="GO" id="GO:0004721">
    <property type="term" value="F:phosphoprotein phosphatase activity"/>
    <property type="evidence" value="ECO:0007669"/>
    <property type="project" value="UniProtKB-KW"/>
</dbReference>
<dbReference type="InterPro" id="IPR036412">
    <property type="entry name" value="HAD-like_sf"/>
</dbReference>
<name>A0A8T3A8W5_DENNO</name>
<keyword evidence="2" id="KW-0904">Protein phosphatase</keyword>
<reference evidence="7" key="1">
    <citation type="journal article" date="2022" name="Front. Genet.">
        <title>Chromosome-Scale Assembly of the Dendrobium nobile Genome Provides Insights Into the Molecular Mechanism of the Biosynthesis of the Medicinal Active Ingredient of Dendrobium.</title>
        <authorList>
            <person name="Xu Q."/>
            <person name="Niu S.-C."/>
            <person name="Li K.-L."/>
            <person name="Zheng P.-J."/>
            <person name="Zhang X.-J."/>
            <person name="Jia Y."/>
            <person name="Liu Y."/>
            <person name="Niu Y.-X."/>
            <person name="Yu L.-H."/>
            <person name="Chen D.-F."/>
            <person name="Zhang G.-Q."/>
        </authorList>
    </citation>
    <scope>NUCLEOTIDE SEQUENCE</scope>
    <source>
        <tissue evidence="7">Leaf</tissue>
    </source>
</reference>
<evidence type="ECO:0000256" key="5">
    <source>
        <dbReference type="SAM" id="MobiDB-lite"/>
    </source>
</evidence>
<feature type="region of interest" description="Disordered" evidence="5">
    <location>
        <begin position="21"/>
        <end position="43"/>
    </location>
</feature>
<dbReference type="PROSITE" id="PS50969">
    <property type="entry name" value="FCP1"/>
    <property type="match status" value="1"/>
</dbReference>
<evidence type="ECO:0000259" key="6">
    <source>
        <dbReference type="PROSITE" id="PS50969"/>
    </source>
</evidence>
<comment type="similarity">
    <text evidence="4">Belongs to the CTDSPL2 family.</text>
</comment>
<dbReference type="NCBIfam" id="TIGR02251">
    <property type="entry name" value="HIF-SF_euk"/>
    <property type="match status" value="1"/>
</dbReference>
<dbReference type="SUPFAM" id="SSF56784">
    <property type="entry name" value="HAD-like"/>
    <property type="match status" value="1"/>
</dbReference>
<keyword evidence="8" id="KW-1185">Reference proteome</keyword>
<sequence>MPAFKMKIKSKTNFLRKCNHKSTKISKGSRPQIKSSENQTAVDSSNPTLWKISCNIEVSSQNVEVTEANECQDTYAGDSTQMLKLLFSSPDSPSFGGMESMFATCPGNLETIFSPGFEQTDENFKAVSPNESVGHEQPQLPHLITDEVDDDNCTLSEIQACNGFDFYFSDNVTALPVDGGIGFNEILNVACPDYELLNSDALLDLEDRPILFPLLDERLESIGFSDDKSVGKHMDGDESCLYLAIHQLKSPDQDAQIRCLTSDFEETAYFNLQFTGHKLSNSPVSKTEEVKRKLITLVLDLDETLVHSTLEHCDDADFSFPVFFNMKQHTVYVRQRPYLQTFLERVAQMFRVVIFTASQSIYAEKLLNILDPDRKLISQCFYRESCVFSDGSYTKDLTILGVDLAKVIIIDNSPQVFRLQVDNGIPIKSWFDDPTDQALNSLLPFLENLAYVDDVRPLISKIFGTKSEQKVVLI</sequence>
<dbReference type="InterPro" id="IPR023214">
    <property type="entry name" value="HAD_sf"/>
</dbReference>
<proteinExistence type="inferred from homology"/>
<gene>
    <name evidence="7" type="ORF">KFK09_026851</name>
</gene>
<dbReference type="GO" id="GO:0005634">
    <property type="term" value="C:nucleus"/>
    <property type="evidence" value="ECO:0007669"/>
    <property type="project" value="UniProtKB-ARBA"/>
</dbReference>
<dbReference type="EMBL" id="JAGYWB010000018">
    <property type="protein sequence ID" value="KAI0492578.1"/>
    <property type="molecule type" value="Genomic_DNA"/>
</dbReference>
<dbReference type="InterPro" id="IPR004274">
    <property type="entry name" value="FCP1_dom"/>
</dbReference>
<dbReference type="OrthoDB" id="277011at2759"/>